<protein>
    <submittedName>
        <fullName evidence="2">PilZ domain-containing protein</fullName>
    </submittedName>
</protein>
<dbReference type="AlphaFoldDB" id="A0A7V1D3I9"/>
<evidence type="ECO:0000259" key="1">
    <source>
        <dbReference type="Pfam" id="PF07238"/>
    </source>
</evidence>
<comment type="caution">
    <text evidence="2">The sequence shown here is derived from an EMBL/GenBank/DDBJ whole genome shotgun (WGS) entry which is preliminary data.</text>
</comment>
<dbReference type="Proteomes" id="UP000886188">
    <property type="component" value="Unassembled WGS sequence"/>
</dbReference>
<accession>A0A7V1D3I9</accession>
<dbReference type="InterPro" id="IPR009875">
    <property type="entry name" value="PilZ_domain"/>
</dbReference>
<dbReference type="EMBL" id="DRGM01000221">
    <property type="protein sequence ID" value="HEA19256.1"/>
    <property type="molecule type" value="Genomic_DNA"/>
</dbReference>
<dbReference type="SUPFAM" id="SSF141371">
    <property type="entry name" value="PilZ domain-like"/>
    <property type="match status" value="1"/>
</dbReference>
<gene>
    <name evidence="2" type="ORF">ENH88_22950</name>
</gene>
<dbReference type="Pfam" id="PF07238">
    <property type="entry name" value="PilZ"/>
    <property type="match status" value="1"/>
</dbReference>
<feature type="domain" description="PilZ" evidence="1">
    <location>
        <begin position="6"/>
        <end position="94"/>
    </location>
</feature>
<dbReference type="Gene3D" id="2.40.10.220">
    <property type="entry name" value="predicted glycosyltransferase like domains"/>
    <property type="match status" value="1"/>
</dbReference>
<evidence type="ECO:0000313" key="2">
    <source>
        <dbReference type="EMBL" id="HEA19256.1"/>
    </source>
</evidence>
<dbReference type="RefSeq" id="WP_304185873.1">
    <property type="nucleotide sequence ID" value="NZ_DRGM01000221.1"/>
</dbReference>
<name>A0A7V1D3I9_9GAMM</name>
<dbReference type="GO" id="GO:0035438">
    <property type="term" value="F:cyclic-di-GMP binding"/>
    <property type="evidence" value="ECO:0007669"/>
    <property type="project" value="InterPro"/>
</dbReference>
<organism evidence="2">
    <name type="scientific">Pseudoalteromonas prydzensis</name>
    <dbReference type="NCBI Taxonomy" id="182141"/>
    <lineage>
        <taxon>Bacteria</taxon>
        <taxon>Pseudomonadati</taxon>
        <taxon>Pseudomonadota</taxon>
        <taxon>Gammaproteobacteria</taxon>
        <taxon>Alteromonadales</taxon>
        <taxon>Pseudoalteromonadaceae</taxon>
        <taxon>Pseudoalteromonas</taxon>
    </lineage>
</organism>
<reference evidence="2" key="1">
    <citation type="journal article" date="2020" name="mSystems">
        <title>Genome- and Community-Level Interaction Insights into Carbon Utilization and Element Cycling Functions of Hydrothermarchaeota in Hydrothermal Sediment.</title>
        <authorList>
            <person name="Zhou Z."/>
            <person name="Liu Y."/>
            <person name="Xu W."/>
            <person name="Pan J."/>
            <person name="Luo Z.H."/>
            <person name="Li M."/>
        </authorList>
    </citation>
    <scope>NUCLEOTIDE SEQUENCE [LARGE SCALE GENOMIC DNA]</scope>
    <source>
        <strain evidence="2">HyVt-346</strain>
    </source>
</reference>
<proteinExistence type="predicted"/>
<sequence>MLNEDKRNFRRMQLNARAKLTTLEPIADQQFDVVCVDLSATGLSVHLDELLELGTIVKVNIDSTSPAIAPLDATARVVRASKESDGTVTAGLEIMQFN</sequence>